<reference evidence="2" key="1">
    <citation type="journal article" date="2023" name="Nat. Plants">
        <title>Single-cell RNA sequencing provides a high-resolution roadmap for understanding the multicellular compartmentation of specialized metabolism.</title>
        <authorList>
            <person name="Sun S."/>
            <person name="Shen X."/>
            <person name="Li Y."/>
            <person name="Li Y."/>
            <person name="Wang S."/>
            <person name="Li R."/>
            <person name="Zhang H."/>
            <person name="Shen G."/>
            <person name="Guo B."/>
            <person name="Wei J."/>
            <person name="Xu J."/>
            <person name="St-Pierre B."/>
            <person name="Chen S."/>
            <person name="Sun C."/>
        </authorList>
    </citation>
    <scope>NUCLEOTIDE SEQUENCE [LARGE SCALE GENOMIC DNA]</scope>
</reference>
<evidence type="ECO:0000313" key="2">
    <source>
        <dbReference type="Proteomes" id="UP001060085"/>
    </source>
</evidence>
<gene>
    <name evidence="1" type="ORF">M9H77_06891</name>
</gene>
<keyword evidence="2" id="KW-1185">Reference proteome</keyword>
<proteinExistence type="predicted"/>
<sequence>METGNIPTVAVSEPTAETATTRPLVEAEQRRTSVSHVEAPMAEYAKQSVKERSFSNGSLKNRRPTLLSHLRLSLSPTQTEQRQTQKAVSKRQSQSTVMTDQKSRNGRKRG</sequence>
<accession>A0ACC0BTL8</accession>
<evidence type="ECO:0000313" key="1">
    <source>
        <dbReference type="EMBL" id="KAI5675941.1"/>
    </source>
</evidence>
<dbReference type="Proteomes" id="UP001060085">
    <property type="component" value="Linkage Group LG02"/>
</dbReference>
<organism evidence="1 2">
    <name type="scientific">Catharanthus roseus</name>
    <name type="common">Madagascar periwinkle</name>
    <name type="synonym">Vinca rosea</name>
    <dbReference type="NCBI Taxonomy" id="4058"/>
    <lineage>
        <taxon>Eukaryota</taxon>
        <taxon>Viridiplantae</taxon>
        <taxon>Streptophyta</taxon>
        <taxon>Embryophyta</taxon>
        <taxon>Tracheophyta</taxon>
        <taxon>Spermatophyta</taxon>
        <taxon>Magnoliopsida</taxon>
        <taxon>eudicotyledons</taxon>
        <taxon>Gunneridae</taxon>
        <taxon>Pentapetalae</taxon>
        <taxon>asterids</taxon>
        <taxon>lamiids</taxon>
        <taxon>Gentianales</taxon>
        <taxon>Apocynaceae</taxon>
        <taxon>Rauvolfioideae</taxon>
        <taxon>Vinceae</taxon>
        <taxon>Catharanthinae</taxon>
        <taxon>Catharanthus</taxon>
    </lineage>
</organism>
<comment type="caution">
    <text evidence="1">The sequence shown here is derived from an EMBL/GenBank/DDBJ whole genome shotgun (WGS) entry which is preliminary data.</text>
</comment>
<protein>
    <submittedName>
        <fullName evidence="1">Uncharacterized protein</fullName>
    </submittedName>
</protein>
<dbReference type="EMBL" id="CM044702">
    <property type="protein sequence ID" value="KAI5675941.1"/>
    <property type="molecule type" value="Genomic_DNA"/>
</dbReference>
<name>A0ACC0BTL8_CATRO</name>